<comment type="caution">
    <text evidence="1">The sequence shown here is derived from an EMBL/GenBank/DDBJ whole genome shotgun (WGS) entry which is preliminary data.</text>
</comment>
<organism evidence="1 2">
    <name type="scientific">Paramecium octaurelia</name>
    <dbReference type="NCBI Taxonomy" id="43137"/>
    <lineage>
        <taxon>Eukaryota</taxon>
        <taxon>Sar</taxon>
        <taxon>Alveolata</taxon>
        <taxon>Ciliophora</taxon>
        <taxon>Intramacronucleata</taxon>
        <taxon>Oligohymenophorea</taxon>
        <taxon>Peniculida</taxon>
        <taxon>Parameciidae</taxon>
        <taxon>Paramecium</taxon>
    </lineage>
</organism>
<name>A0A8S1X7R6_PAROT</name>
<evidence type="ECO:0000313" key="1">
    <source>
        <dbReference type="EMBL" id="CAD8194986.1"/>
    </source>
</evidence>
<dbReference type="AlphaFoldDB" id="A0A8S1X7R6"/>
<dbReference type="EMBL" id="CAJJDP010000108">
    <property type="protein sequence ID" value="CAD8194986.1"/>
    <property type="molecule type" value="Genomic_DNA"/>
</dbReference>
<gene>
    <name evidence="1" type="ORF">POCTA_138.1.T1080052</name>
</gene>
<sequence>MTRHDLLIFDDKHSKFDNRYENSQEDQRYTECSNTQGVCNGFWGCMTSFPIGEEE</sequence>
<protein>
    <submittedName>
        <fullName evidence="1">Uncharacterized protein</fullName>
    </submittedName>
</protein>
<accession>A0A8S1X7R6</accession>
<keyword evidence="2" id="KW-1185">Reference proteome</keyword>
<evidence type="ECO:0000313" key="2">
    <source>
        <dbReference type="Proteomes" id="UP000683925"/>
    </source>
</evidence>
<dbReference type="Proteomes" id="UP000683925">
    <property type="component" value="Unassembled WGS sequence"/>
</dbReference>
<proteinExistence type="predicted"/>
<reference evidence="1" key="1">
    <citation type="submission" date="2021-01" db="EMBL/GenBank/DDBJ databases">
        <authorList>
            <consortium name="Genoscope - CEA"/>
            <person name="William W."/>
        </authorList>
    </citation>
    <scope>NUCLEOTIDE SEQUENCE</scope>
</reference>